<dbReference type="Pfam" id="PF08843">
    <property type="entry name" value="AbiEii"/>
    <property type="match status" value="1"/>
</dbReference>
<proteinExistence type="predicted"/>
<keyword evidence="2" id="KW-1185">Reference proteome</keyword>
<sequence>MIHTAKQLKDKVKNMSGGNGEVAQALIRTYFMERFLERVSVSEYRNNFILKGGMLVASIVGVDMRATMDIDTTVKALPLNEKDARAIIERIGELQLEDGVTFKITSVKEIMEEFDYPGVRMMIEANLERMRQPFKIDISTDDAITPGAVEYKYKLMFEDRSISVLSYNLETLLAEKMQTILARGLANTRMRDFYDVYEIMNSKADQISFDVLKKAFAATCMKRETSFGEEEVRETLDKIKDDSGLEEMWNRFKRVNYFVDDLPWGEISETIVDNIEKISFFSDQVSWISDEKGIKDRNKF</sequence>
<protein>
    <submittedName>
        <fullName evidence="1">Nucleotidyl transferase AbiEii/AbiGii toxin family protein</fullName>
    </submittedName>
</protein>
<dbReference type="InterPro" id="IPR014942">
    <property type="entry name" value="AbiEii"/>
</dbReference>
<dbReference type="RefSeq" id="WP_243000223.1">
    <property type="nucleotide sequence ID" value="NZ_JBBNFW010000208.1"/>
</dbReference>
<dbReference type="Proteomes" id="UP001470752">
    <property type="component" value="Unassembled WGS sequence"/>
</dbReference>
<organism evidence="1 2">
    <name type="scientific">Blautia acetigignens</name>
    <dbReference type="NCBI Taxonomy" id="2981783"/>
    <lineage>
        <taxon>Bacteria</taxon>
        <taxon>Bacillati</taxon>
        <taxon>Bacillota</taxon>
        <taxon>Clostridia</taxon>
        <taxon>Lachnospirales</taxon>
        <taxon>Lachnospiraceae</taxon>
        <taxon>Blautia</taxon>
    </lineage>
</organism>
<evidence type="ECO:0000313" key="2">
    <source>
        <dbReference type="Proteomes" id="UP001470752"/>
    </source>
</evidence>
<comment type="caution">
    <text evidence="1">The sequence shown here is derived from an EMBL/GenBank/DDBJ whole genome shotgun (WGS) entry which is preliminary data.</text>
</comment>
<accession>A0ABV1CRM2</accession>
<dbReference type="EMBL" id="JBBNFW010000208">
    <property type="protein sequence ID" value="MEQ2415051.1"/>
    <property type="molecule type" value="Genomic_DNA"/>
</dbReference>
<gene>
    <name evidence="1" type="ORF">AAAX94_18840</name>
</gene>
<keyword evidence="1" id="KW-0808">Transferase</keyword>
<dbReference type="GO" id="GO:0016740">
    <property type="term" value="F:transferase activity"/>
    <property type="evidence" value="ECO:0007669"/>
    <property type="project" value="UniProtKB-KW"/>
</dbReference>
<evidence type="ECO:0000313" key="1">
    <source>
        <dbReference type="EMBL" id="MEQ2415051.1"/>
    </source>
</evidence>
<name>A0ABV1CRM2_9FIRM</name>
<reference evidence="1 2" key="1">
    <citation type="submission" date="2024-04" db="EMBL/GenBank/DDBJ databases">
        <title>Human intestinal bacterial collection.</title>
        <authorList>
            <person name="Pauvert C."/>
            <person name="Hitch T.C.A."/>
            <person name="Clavel T."/>
        </authorList>
    </citation>
    <scope>NUCLEOTIDE SEQUENCE [LARGE SCALE GENOMIC DNA]</scope>
    <source>
        <strain evidence="1 2">CLA-AA-H161</strain>
    </source>
</reference>